<keyword evidence="5" id="KW-1185">Reference proteome</keyword>
<evidence type="ECO:0000256" key="3">
    <source>
        <dbReference type="PROSITE-ProRule" id="PRU00023"/>
    </source>
</evidence>
<comment type="caution">
    <text evidence="4">The sequence shown here is derived from an EMBL/GenBank/DDBJ whole genome shotgun (WGS) entry which is preliminary data.</text>
</comment>
<reference evidence="4" key="1">
    <citation type="submission" date="2021-04" db="EMBL/GenBank/DDBJ databases">
        <authorList>
            <person name="Chebbi M.A.C M."/>
        </authorList>
    </citation>
    <scope>NUCLEOTIDE SEQUENCE</scope>
</reference>
<dbReference type="InterPro" id="IPR002110">
    <property type="entry name" value="Ankyrin_rpt"/>
</dbReference>
<protein>
    <submittedName>
        <fullName evidence="4">Similar to RF_0381: Putative ankyrin repeat protein RF_0381 (Rickettsia felis (Strain ATCC VR-1525 / URRWXCal2))</fullName>
    </submittedName>
</protein>
<gene>
    <name evidence="4" type="ORF">HICCMSTLAB_LOCUS4912</name>
</gene>
<keyword evidence="2 3" id="KW-0040">ANK repeat</keyword>
<feature type="repeat" description="ANK" evidence="3">
    <location>
        <begin position="689"/>
        <end position="721"/>
    </location>
</feature>
<name>A0A8J2MF96_COTCN</name>
<feature type="repeat" description="ANK" evidence="3">
    <location>
        <begin position="825"/>
        <end position="859"/>
    </location>
</feature>
<dbReference type="PRINTS" id="PR01415">
    <property type="entry name" value="ANKYRIN"/>
</dbReference>
<feature type="repeat" description="ANK" evidence="3">
    <location>
        <begin position="756"/>
        <end position="784"/>
    </location>
</feature>
<dbReference type="Gene3D" id="1.25.40.20">
    <property type="entry name" value="Ankyrin repeat-containing domain"/>
    <property type="match status" value="5"/>
</dbReference>
<accession>A0A8J2MF96</accession>
<feature type="repeat" description="ANK" evidence="3">
    <location>
        <begin position="471"/>
        <end position="505"/>
    </location>
</feature>
<feature type="repeat" description="ANK" evidence="3">
    <location>
        <begin position="369"/>
        <end position="401"/>
    </location>
</feature>
<dbReference type="InterPro" id="IPR051165">
    <property type="entry name" value="Multifunctional_ANK_Repeat"/>
</dbReference>
<dbReference type="PROSITE" id="PS50297">
    <property type="entry name" value="ANK_REP_REGION"/>
    <property type="match status" value="8"/>
</dbReference>
<dbReference type="OrthoDB" id="539213at2759"/>
<feature type="repeat" description="ANK" evidence="3">
    <location>
        <begin position="627"/>
        <end position="659"/>
    </location>
</feature>
<sequence length="1034" mass="117817">MKEFNHVKLLMARGADINNAQSSTSKSTLMHEVHSKKSSLKYLLSLDELVNDVNILNKAGQTILHHKLLNHNINYTSDESCSIILDAGVDVNTQDSEGQLAVNCNASFSDTNNHTITKRHIIKLISAGLTVCEGNRLAVERGFDDLRKTCLEELEKIKINKVGVTNITFFDVLHMSFHYLAIRLKFAGLDQVINEEKLNTAYPLYGGMLFYKLSKVLRRIKYLEEVEEFFEGLLWDLGLPATFTRELWSYFTNIELKKLILHENNNFISFLAACFATYSIPALYSSYPRGIKMINRKADINKSPPRGYENPLHIAAVNGDTEVFKKLYHLGANIHLKSSLMTAAHFGHFEIIKYMIEQSFDVNVTEPKCGSRLLHHAAASLNTELVEFLLENNAEIDAKDHDGETPLSCAIVNDRMNIVKLLMARGADINNAQSSDRESTLMHEVHNKKSILKYLLSLDEPMTDINIRNEDGETILHYKFSNYDDDDKTYSIILDAGVDVNAQDSEGQLAIDSETSLRTIIQKTILKRHIVKFISAGLPVCVRNRRSVERGFDYLSETCLEELEKIKINKVGVKTEMAAETSDMLPDTKIPKVRATEINKTVVKELLNQPDTNVDMIVFDQDRPIRNHTTLLCIAVRNGDEELIDYLINRKADVNKSPPRGYESPVHIAAMNGDTEVFKKLYHLGANTHLKSSLISAVRSGHNEIVKFLIEQGFDANVTEPECGSCLLHYAVEKSNTELVEFLLENNAEIDAKKHNGVTPLYYAIVKERINIVKLLMARGADINNCISVDRKSTLMEDVHNKTWILKYLLSLDEPMTDINIRNKAGQTILHYKFSNYDDDDKTYSIILDAGVDVNAQDSEGQLAIDGETSLRTIIQKTILKRHIVKFISAGLPVCERNRRSVERGFDYLSETCLKELEKIKINKVGVSNITFFDVLHMSFHNLAIRLNFAGLDKVIDEEKLNTAYPLYGGMIFYKLSKVRRRITYLKEIEKFVEVILWDLELPWTFIRDLWSYFTNIELKKLILHENKNFIRFL</sequence>
<dbReference type="EMBL" id="CAJNRD030001119">
    <property type="protein sequence ID" value="CAG5088616.1"/>
    <property type="molecule type" value="Genomic_DNA"/>
</dbReference>
<feature type="repeat" description="ANK" evidence="3">
    <location>
        <begin position="661"/>
        <end position="693"/>
    </location>
</feature>
<dbReference type="Pfam" id="PF12796">
    <property type="entry name" value="Ank_2"/>
    <property type="match status" value="3"/>
</dbReference>
<proteinExistence type="predicted"/>
<evidence type="ECO:0000256" key="1">
    <source>
        <dbReference type="ARBA" id="ARBA00022737"/>
    </source>
</evidence>
<evidence type="ECO:0000313" key="4">
    <source>
        <dbReference type="EMBL" id="CAG5088616.1"/>
    </source>
</evidence>
<feature type="repeat" description="ANK" evidence="3">
    <location>
        <begin position="723"/>
        <end position="755"/>
    </location>
</feature>
<dbReference type="Proteomes" id="UP000786811">
    <property type="component" value="Unassembled WGS sequence"/>
</dbReference>
<evidence type="ECO:0000256" key="2">
    <source>
        <dbReference type="ARBA" id="ARBA00023043"/>
    </source>
</evidence>
<organism evidence="4 5">
    <name type="scientific">Cotesia congregata</name>
    <name type="common">Parasitoid wasp</name>
    <name type="synonym">Apanteles congregatus</name>
    <dbReference type="NCBI Taxonomy" id="51543"/>
    <lineage>
        <taxon>Eukaryota</taxon>
        <taxon>Metazoa</taxon>
        <taxon>Ecdysozoa</taxon>
        <taxon>Arthropoda</taxon>
        <taxon>Hexapoda</taxon>
        <taxon>Insecta</taxon>
        <taxon>Pterygota</taxon>
        <taxon>Neoptera</taxon>
        <taxon>Endopterygota</taxon>
        <taxon>Hymenoptera</taxon>
        <taxon>Apocrita</taxon>
        <taxon>Ichneumonoidea</taxon>
        <taxon>Braconidae</taxon>
        <taxon>Microgastrinae</taxon>
        <taxon>Cotesia</taxon>
    </lineage>
</organism>
<dbReference type="InterPro" id="IPR036770">
    <property type="entry name" value="Ankyrin_rpt-contain_sf"/>
</dbReference>
<dbReference type="Pfam" id="PF00023">
    <property type="entry name" value="Ank"/>
    <property type="match status" value="1"/>
</dbReference>
<feature type="repeat" description="ANK" evidence="3">
    <location>
        <begin position="307"/>
        <end position="339"/>
    </location>
</feature>
<dbReference type="SUPFAM" id="SSF48403">
    <property type="entry name" value="Ankyrin repeat"/>
    <property type="match status" value="3"/>
</dbReference>
<feature type="repeat" description="ANK" evidence="3">
    <location>
        <begin position="335"/>
        <end position="367"/>
    </location>
</feature>
<feature type="repeat" description="ANK" evidence="3">
    <location>
        <begin position="402"/>
        <end position="434"/>
    </location>
</feature>
<keyword evidence="1" id="KW-0677">Repeat</keyword>
<evidence type="ECO:0000313" key="5">
    <source>
        <dbReference type="Proteomes" id="UP000786811"/>
    </source>
</evidence>
<dbReference type="SMART" id="SM00248">
    <property type="entry name" value="ANK"/>
    <property type="match status" value="13"/>
</dbReference>
<dbReference type="PANTHER" id="PTHR24123">
    <property type="entry name" value="ANKYRIN REPEAT-CONTAINING"/>
    <property type="match status" value="1"/>
</dbReference>
<dbReference type="PROSITE" id="PS50088">
    <property type="entry name" value="ANK_REPEAT"/>
    <property type="match status" value="11"/>
</dbReference>
<dbReference type="PANTHER" id="PTHR24123:SF33">
    <property type="entry name" value="PROTEIN HOS4"/>
    <property type="match status" value="1"/>
</dbReference>
<dbReference type="AlphaFoldDB" id="A0A8J2MF96"/>